<dbReference type="PANTHER" id="PTHR24136">
    <property type="entry name" value="SOWAH (DROSOPHILA) HOMOLOG"/>
    <property type="match status" value="1"/>
</dbReference>
<evidence type="ECO:0000259" key="7">
    <source>
        <dbReference type="PROSITE" id="PS50102"/>
    </source>
</evidence>
<name>A0A7S0NHG1_MICPS</name>
<proteinExistence type="inferred from homology"/>
<keyword evidence="3 4" id="KW-0040">ANK repeat</keyword>
<dbReference type="InterPro" id="IPR000504">
    <property type="entry name" value="RRM_dom"/>
</dbReference>
<feature type="repeat" description="ANK" evidence="4">
    <location>
        <begin position="384"/>
        <end position="416"/>
    </location>
</feature>
<evidence type="ECO:0000256" key="3">
    <source>
        <dbReference type="ARBA" id="ARBA00023043"/>
    </source>
</evidence>
<evidence type="ECO:0000256" key="6">
    <source>
        <dbReference type="SAM" id="MobiDB-lite"/>
    </source>
</evidence>
<evidence type="ECO:0000256" key="1">
    <source>
        <dbReference type="ARBA" id="ARBA00005949"/>
    </source>
</evidence>
<dbReference type="GO" id="GO:0016567">
    <property type="term" value="P:protein ubiquitination"/>
    <property type="evidence" value="ECO:0007669"/>
    <property type="project" value="TreeGrafter"/>
</dbReference>
<evidence type="ECO:0000256" key="4">
    <source>
        <dbReference type="PROSITE-ProRule" id="PRU00023"/>
    </source>
</evidence>
<gene>
    <name evidence="8" type="ORF">MCOM1403_LOCUS1489</name>
</gene>
<dbReference type="AlphaFoldDB" id="A0A7S0NHG1"/>
<dbReference type="InterPro" id="IPR036770">
    <property type="entry name" value="Ankyrin_rpt-contain_sf"/>
</dbReference>
<sequence length="471" mass="50162">MSGFHTEDGYNGPSLFGQDGAIVGGVRNKLGYVASEEEKQQARRTVVVIGIKWLLSPGWRGEDYRDAVFPAEVAQWFEERVGPVQAVHFKPPVQAWVEFNSASNATAALNLNGATYPRKCKQSPGGRIKVSRATHMELVRGGKDHLRSYHVLIPEKFLKGEAEPGAHDGAGDRLAGEKEGEDDEAKVIAALRESNPYFDQDMALYEEHHRKALRAEFDRLARERSELEEVKRLYRGASAGDVDAMESAIWAGADTDAANPLDGGRTALHYACLAGQRATVQVLVEHGANPSAVDALGFTPADACASGGKDPRGEIAGDLELARAAHAHMASLAVKINAGTYDVDESDAADSMPPLHEAVAARKGALTRFLLAQGASVEKTGGSDGDTPLHIAARTGQERMCRLLVLKGAAPDAPAAGGDGSTPLHEALRGVKRNGSKGAHAKIAKLFMDEMKRLGRGAEAAAIIAGTRTQD</sequence>
<keyword evidence="2" id="KW-0677">Repeat</keyword>
<dbReference type="SMART" id="SM00248">
    <property type="entry name" value="ANK"/>
    <property type="match status" value="5"/>
</dbReference>
<evidence type="ECO:0000313" key="8">
    <source>
        <dbReference type="EMBL" id="CAD8514064.1"/>
    </source>
</evidence>
<evidence type="ECO:0000256" key="5">
    <source>
        <dbReference type="PROSITE-ProRule" id="PRU00176"/>
    </source>
</evidence>
<accession>A0A7S0NHG1</accession>
<organism evidence="8">
    <name type="scientific">Micromonas pusilla</name>
    <name type="common">Picoplanktonic green alga</name>
    <name type="synonym">Chromulina pusilla</name>
    <dbReference type="NCBI Taxonomy" id="38833"/>
    <lineage>
        <taxon>Eukaryota</taxon>
        <taxon>Viridiplantae</taxon>
        <taxon>Chlorophyta</taxon>
        <taxon>Mamiellophyceae</taxon>
        <taxon>Mamiellales</taxon>
        <taxon>Mamiellaceae</taxon>
        <taxon>Micromonas</taxon>
    </lineage>
</organism>
<evidence type="ECO:0000256" key="2">
    <source>
        <dbReference type="ARBA" id="ARBA00022737"/>
    </source>
</evidence>
<dbReference type="PROSITE" id="PS50088">
    <property type="entry name" value="ANK_REPEAT"/>
    <property type="match status" value="2"/>
</dbReference>
<dbReference type="Pfam" id="PF12796">
    <property type="entry name" value="Ank_2"/>
    <property type="match status" value="2"/>
</dbReference>
<reference evidence="8" key="1">
    <citation type="submission" date="2021-01" db="EMBL/GenBank/DDBJ databases">
        <authorList>
            <person name="Corre E."/>
            <person name="Pelletier E."/>
            <person name="Niang G."/>
            <person name="Scheremetjew M."/>
            <person name="Finn R."/>
            <person name="Kale V."/>
            <person name="Holt S."/>
            <person name="Cochrane G."/>
            <person name="Meng A."/>
            <person name="Brown T."/>
            <person name="Cohen L."/>
        </authorList>
    </citation>
    <scope>NUCLEOTIDE SEQUENCE</scope>
    <source>
        <strain evidence="8">CCMP1723</strain>
    </source>
</reference>
<dbReference type="SUPFAM" id="SSF48403">
    <property type="entry name" value="Ankyrin repeat"/>
    <property type="match status" value="1"/>
</dbReference>
<dbReference type="Gene3D" id="1.25.40.20">
    <property type="entry name" value="Ankyrin repeat-containing domain"/>
    <property type="match status" value="2"/>
</dbReference>
<dbReference type="EMBL" id="HBEQ01001903">
    <property type="protein sequence ID" value="CAD8514064.1"/>
    <property type="molecule type" value="Transcribed_RNA"/>
</dbReference>
<dbReference type="InterPro" id="IPR051573">
    <property type="entry name" value="Ankyrin-SOCS_box_domain"/>
</dbReference>
<dbReference type="PROSITE" id="PS50297">
    <property type="entry name" value="ANK_REP_REGION"/>
    <property type="match status" value="2"/>
</dbReference>
<protein>
    <recommendedName>
        <fullName evidence="7">RRM domain-containing protein</fullName>
    </recommendedName>
</protein>
<dbReference type="GO" id="GO:0045732">
    <property type="term" value="P:positive regulation of protein catabolic process"/>
    <property type="evidence" value="ECO:0007669"/>
    <property type="project" value="TreeGrafter"/>
</dbReference>
<dbReference type="PANTHER" id="PTHR24136:SF15">
    <property type="entry name" value="ANK_REP_REGION DOMAIN-CONTAINING PROTEIN"/>
    <property type="match status" value="1"/>
</dbReference>
<feature type="region of interest" description="Disordered" evidence="6">
    <location>
        <begin position="160"/>
        <end position="183"/>
    </location>
</feature>
<keyword evidence="5" id="KW-0694">RNA-binding</keyword>
<feature type="domain" description="RRM" evidence="7">
    <location>
        <begin position="44"/>
        <end position="135"/>
    </location>
</feature>
<dbReference type="GO" id="GO:0003723">
    <property type="term" value="F:RNA binding"/>
    <property type="evidence" value="ECO:0007669"/>
    <property type="project" value="UniProtKB-UniRule"/>
</dbReference>
<dbReference type="PROSITE" id="PS50102">
    <property type="entry name" value="RRM"/>
    <property type="match status" value="1"/>
</dbReference>
<feature type="compositionally biased region" description="Basic and acidic residues" evidence="6">
    <location>
        <begin position="160"/>
        <end position="178"/>
    </location>
</feature>
<feature type="repeat" description="ANK" evidence="4">
    <location>
        <begin position="263"/>
        <end position="295"/>
    </location>
</feature>
<dbReference type="InterPro" id="IPR002110">
    <property type="entry name" value="Ankyrin_rpt"/>
</dbReference>
<comment type="similarity">
    <text evidence="1">Belongs to the ankyrin SOCS box (ASB) family.</text>
</comment>